<name>A0A061QSP1_9CHLO</name>
<protein>
    <submittedName>
        <fullName evidence="1">Uncharacterized protein</fullName>
    </submittedName>
</protein>
<feature type="non-terminal residue" evidence="1">
    <location>
        <position position="72"/>
    </location>
</feature>
<accession>A0A061QSP1</accession>
<evidence type="ECO:0000313" key="1">
    <source>
        <dbReference type="EMBL" id="JAC61494.1"/>
    </source>
</evidence>
<dbReference type="AlphaFoldDB" id="A0A061QSP1"/>
<organism evidence="1">
    <name type="scientific">Tetraselmis sp. GSL018</name>
    <dbReference type="NCBI Taxonomy" id="582737"/>
    <lineage>
        <taxon>Eukaryota</taxon>
        <taxon>Viridiplantae</taxon>
        <taxon>Chlorophyta</taxon>
        <taxon>core chlorophytes</taxon>
        <taxon>Chlorodendrophyceae</taxon>
        <taxon>Chlorodendrales</taxon>
        <taxon>Chlorodendraceae</taxon>
        <taxon>Tetraselmis</taxon>
    </lineage>
</organism>
<gene>
    <name evidence="1" type="ORF">TSPGSL018_26079</name>
</gene>
<proteinExistence type="predicted"/>
<dbReference type="EMBL" id="GBEZ01025615">
    <property type="protein sequence ID" value="JAC61494.1"/>
    <property type="molecule type" value="Transcribed_RNA"/>
</dbReference>
<sequence>GIDVVKQAVAAEYFQATGFTAAYWLGRAVTNSCDLNAAVVVIGGIPRKNDPEKLMATLKAAFRPFGLLRVQG</sequence>
<feature type="non-terminal residue" evidence="1">
    <location>
        <position position="1"/>
    </location>
</feature>
<reference evidence="1" key="1">
    <citation type="submission" date="2014-05" db="EMBL/GenBank/DDBJ databases">
        <title>The transcriptome of the halophilic microalga Tetraselmis sp. GSL018 isolated from the Great Salt Lake, Utah.</title>
        <authorList>
            <person name="Jinkerson R.E."/>
            <person name="D'Adamo S."/>
            <person name="Posewitz M.C."/>
        </authorList>
    </citation>
    <scope>NUCLEOTIDE SEQUENCE</scope>
    <source>
        <strain evidence="1">GSL018</strain>
    </source>
</reference>